<organism evidence="2 3">
    <name type="scientific">Chenggangzhangella methanolivorans</name>
    <dbReference type="NCBI Taxonomy" id="1437009"/>
    <lineage>
        <taxon>Bacteria</taxon>
        <taxon>Pseudomonadati</taxon>
        <taxon>Pseudomonadota</taxon>
        <taxon>Alphaproteobacteria</taxon>
        <taxon>Hyphomicrobiales</taxon>
        <taxon>Methylopilaceae</taxon>
        <taxon>Chenggangzhangella</taxon>
    </lineage>
</organism>
<dbReference type="AlphaFoldDB" id="A0A9E6RD26"/>
<evidence type="ECO:0000313" key="2">
    <source>
        <dbReference type="EMBL" id="QZO02082.1"/>
    </source>
</evidence>
<dbReference type="KEGG" id="cmet:K6K41_12895"/>
<evidence type="ECO:0000313" key="3">
    <source>
        <dbReference type="Proteomes" id="UP000825701"/>
    </source>
</evidence>
<dbReference type="Proteomes" id="UP000825701">
    <property type="component" value="Chromosome"/>
</dbReference>
<sequence>MIIVGWLSLKGRRRGRRGQAGQARRQPLPDDPQRPDDDRHREVRAGRAGVLKGVDSGIIADALAKVKEQNPEAVKGLKQDDDKLRTKIIAKLPEVQASVAESAAKVQQAAQ</sequence>
<keyword evidence="3" id="KW-1185">Reference proteome</keyword>
<evidence type="ECO:0000256" key="1">
    <source>
        <dbReference type="SAM" id="MobiDB-lite"/>
    </source>
</evidence>
<dbReference type="RefSeq" id="WP_261405465.1">
    <property type="nucleotide sequence ID" value="NZ_CP081869.1"/>
</dbReference>
<gene>
    <name evidence="2" type="ORF">K6K41_12895</name>
</gene>
<dbReference type="EMBL" id="CP081869">
    <property type="protein sequence ID" value="QZO02082.1"/>
    <property type="molecule type" value="Genomic_DNA"/>
</dbReference>
<name>A0A9E6RD26_9HYPH</name>
<feature type="region of interest" description="Disordered" evidence="1">
    <location>
        <begin position="12"/>
        <end position="47"/>
    </location>
</feature>
<accession>A0A9E6RD26</accession>
<feature type="compositionally biased region" description="Basic and acidic residues" evidence="1">
    <location>
        <begin position="27"/>
        <end position="45"/>
    </location>
</feature>
<reference evidence="2" key="1">
    <citation type="submission" date="2021-08" db="EMBL/GenBank/DDBJ databases">
        <authorList>
            <person name="Zhang H."/>
            <person name="Xu M."/>
            <person name="Yu Z."/>
            <person name="Yang L."/>
            <person name="Cai Y."/>
        </authorList>
    </citation>
    <scope>NUCLEOTIDE SEQUENCE</scope>
    <source>
        <strain evidence="2">CHL1</strain>
    </source>
</reference>
<proteinExistence type="predicted"/>
<protein>
    <submittedName>
        <fullName evidence="2">Uncharacterized protein</fullName>
    </submittedName>
</protein>